<evidence type="ECO:0000256" key="5">
    <source>
        <dbReference type="ARBA" id="ARBA00023136"/>
    </source>
</evidence>
<proteinExistence type="inferred from homology"/>
<reference evidence="9" key="1">
    <citation type="submission" date="2025-08" db="UniProtKB">
        <authorList>
            <consortium name="RefSeq"/>
        </authorList>
    </citation>
    <scope>IDENTIFICATION</scope>
    <source>
        <tissue evidence="9">Whole sample</tissue>
    </source>
</reference>
<dbReference type="GO" id="GO:0015095">
    <property type="term" value="F:magnesium ion transmembrane transporter activity"/>
    <property type="evidence" value="ECO:0007669"/>
    <property type="project" value="InterPro"/>
</dbReference>
<protein>
    <submittedName>
        <fullName evidence="9">NIPA-like protein 2</fullName>
    </submittedName>
</protein>
<evidence type="ECO:0000256" key="1">
    <source>
        <dbReference type="ARBA" id="ARBA00004141"/>
    </source>
</evidence>
<feature type="transmembrane region" description="Helical" evidence="7">
    <location>
        <begin position="289"/>
        <end position="308"/>
    </location>
</feature>
<dbReference type="InterPro" id="IPR037185">
    <property type="entry name" value="EmrE-like"/>
</dbReference>
<dbReference type="RefSeq" id="XP_022313293.1">
    <property type="nucleotide sequence ID" value="XM_022457585.1"/>
</dbReference>
<sequence length="405" mass="44127">MTDFHDKIQTTTNASTDALSTTRYQDILVGCLLAIGGNLLISVSLNIQKYSHMKNAENPNALHYTRDPLWWGGILLMGLGEIGNFSAYGFSPASLVAPLGTTTVVANMFLAALFLKEKIKAEHLFGSALAVIGAFLLIAFSAKNEKVLNGDEINEALTQLSFVIYICVELVGLAVLFFLLYYKEMKKVVIFLLISSVVASFTVIAAKAVSMMIQITFAGYSQFSYPILYIMVIVMIVTAITQIKYLNEAMKLFDSTVVVPTNFVFFTISAIVAGIVFYKEFWGMNGLEIFMFFIGCFLSFIGVYFITLGKMSASNGEEAGEPSSSTEYAQQISPGIFPSWLLASVNVGEVQPKGEVTHLSDSDREPFFQSKSGAESLSSQETMYSSTSSPVQASGAQANYGATDQ</sequence>
<evidence type="ECO:0000256" key="6">
    <source>
        <dbReference type="SAM" id="MobiDB-lite"/>
    </source>
</evidence>
<dbReference type="AlphaFoldDB" id="A0A8B8CC05"/>
<gene>
    <name evidence="9" type="primary">LOC111118240</name>
</gene>
<dbReference type="KEGG" id="cvn:111118240"/>
<dbReference type="PANTHER" id="PTHR12570">
    <property type="match status" value="1"/>
</dbReference>
<comment type="similarity">
    <text evidence="2">Belongs to the NIPA family.</text>
</comment>
<evidence type="ECO:0000313" key="9">
    <source>
        <dbReference type="RefSeq" id="XP_022313293.1"/>
    </source>
</evidence>
<feature type="transmembrane region" description="Helical" evidence="7">
    <location>
        <begin position="257"/>
        <end position="277"/>
    </location>
</feature>
<feature type="transmembrane region" description="Helical" evidence="7">
    <location>
        <begin position="68"/>
        <end position="89"/>
    </location>
</feature>
<dbReference type="Pfam" id="PF05653">
    <property type="entry name" value="Mg_trans_NIPA"/>
    <property type="match status" value="1"/>
</dbReference>
<evidence type="ECO:0000256" key="7">
    <source>
        <dbReference type="SAM" id="Phobius"/>
    </source>
</evidence>
<feature type="transmembrane region" description="Helical" evidence="7">
    <location>
        <begin position="223"/>
        <end position="245"/>
    </location>
</feature>
<evidence type="ECO:0000256" key="3">
    <source>
        <dbReference type="ARBA" id="ARBA00022692"/>
    </source>
</evidence>
<feature type="transmembrane region" description="Helical" evidence="7">
    <location>
        <begin position="95"/>
        <end position="115"/>
    </location>
</feature>
<dbReference type="Gene3D" id="1.10.3730.20">
    <property type="match status" value="1"/>
</dbReference>
<keyword evidence="8" id="KW-1185">Reference proteome</keyword>
<evidence type="ECO:0000256" key="4">
    <source>
        <dbReference type="ARBA" id="ARBA00022989"/>
    </source>
</evidence>
<keyword evidence="4 7" id="KW-1133">Transmembrane helix</keyword>
<feature type="transmembrane region" description="Helical" evidence="7">
    <location>
        <begin position="124"/>
        <end position="142"/>
    </location>
</feature>
<evidence type="ECO:0000256" key="2">
    <source>
        <dbReference type="ARBA" id="ARBA00007230"/>
    </source>
</evidence>
<dbReference type="InterPro" id="IPR008521">
    <property type="entry name" value="Mg_trans_NIPA"/>
</dbReference>
<dbReference type="SUPFAM" id="SSF103481">
    <property type="entry name" value="Multidrug resistance efflux transporter EmrE"/>
    <property type="match status" value="1"/>
</dbReference>
<organism evidence="8 9">
    <name type="scientific">Crassostrea virginica</name>
    <name type="common">Eastern oyster</name>
    <dbReference type="NCBI Taxonomy" id="6565"/>
    <lineage>
        <taxon>Eukaryota</taxon>
        <taxon>Metazoa</taxon>
        <taxon>Spiralia</taxon>
        <taxon>Lophotrochozoa</taxon>
        <taxon>Mollusca</taxon>
        <taxon>Bivalvia</taxon>
        <taxon>Autobranchia</taxon>
        <taxon>Pteriomorphia</taxon>
        <taxon>Ostreida</taxon>
        <taxon>Ostreoidea</taxon>
        <taxon>Ostreidae</taxon>
        <taxon>Crassostrea</taxon>
    </lineage>
</organism>
<accession>A0A8B8CC05</accession>
<dbReference type="OrthoDB" id="165382at2759"/>
<evidence type="ECO:0000313" key="8">
    <source>
        <dbReference type="Proteomes" id="UP000694844"/>
    </source>
</evidence>
<keyword evidence="3 7" id="KW-0812">Transmembrane</keyword>
<feature type="compositionally biased region" description="Basic and acidic residues" evidence="6">
    <location>
        <begin position="355"/>
        <end position="366"/>
    </location>
</feature>
<feature type="transmembrane region" description="Helical" evidence="7">
    <location>
        <begin position="189"/>
        <end position="217"/>
    </location>
</feature>
<dbReference type="PANTHER" id="PTHR12570:SF65">
    <property type="entry name" value="MAGNESIUM TRANSPORTER NIPA9-RELATED"/>
    <property type="match status" value="1"/>
</dbReference>
<name>A0A8B8CC05_CRAVI</name>
<dbReference type="Proteomes" id="UP000694844">
    <property type="component" value="Chromosome 2"/>
</dbReference>
<comment type="subcellular location">
    <subcellularLocation>
        <location evidence="1">Membrane</location>
        <topology evidence="1">Multi-pass membrane protein</topology>
    </subcellularLocation>
</comment>
<feature type="compositionally biased region" description="Polar residues" evidence="6">
    <location>
        <begin position="390"/>
        <end position="405"/>
    </location>
</feature>
<feature type="region of interest" description="Disordered" evidence="6">
    <location>
        <begin position="355"/>
        <end position="405"/>
    </location>
</feature>
<dbReference type="GO" id="GO:0016020">
    <property type="term" value="C:membrane"/>
    <property type="evidence" value="ECO:0007669"/>
    <property type="project" value="UniProtKB-SubCell"/>
</dbReference>
<feature type="compositionally biased region" description="Low complexity" evidence="6">
    <location>
        <begin position="375"/>
        <end position="389"/>
    </location>
</feature>
<feature type="transmembrane region" description="Helical" evidence="7">
    <location>
        <begin position="27"/>
        <end position="47"/>
    </location>
</feature>
<keyword evidence="5 7" id="KW-0472">Membrane</keyword>
<dbReference type="GeneID" id="111118240"/>
<feature type="transmembrane region" description="Helical" evidence="7">
    <location>
        <begin position="162"/>
        <end position="182"/>
    </location>
</feature>